<feature type="transmembrane region" description="Helical" evidence="1">
    <location>
        <begin position="122"/>
        <end position="142"/>
    </location>
</feature>
<keyword evidence="1" id="KW-0812">Transmembrane</keyword>
<accession>A0A1A9I6P6</accession>
<keyword evidence="1" id="KW-1133">Transmembrane helix</keyword>
<feature type="transmembrane region" description="Helical" evidence="1">
    <location>
        <begin position="90"/>
        <end position="110"/>
    </location>
</feature>
<dbReference type="OrthoDB" id="662673at2"/>
<keyword evidence="1" id="KW-0472">Membrane</keyword>
<evidence type="ECO:0000256" key="1">
    <source>
        <dbReference type="SAM" id="Phobius"/>
    </source>
</evidence>
<protein>
    <submittedName>
        <fullName evidence="2">Uncharacterized protein</fullName>
    </submittedName>
</protein>
<dbReference type="AlphaFoldDB" id="A0A1A9I6P6"/>
<feature type="transmembrane region" description="Helical" evidence="1">
    <location>
        <begin position="154"/>
        <end position="174"/>
    </location>
</feature>
<feature type="transmembrane region" description="Helical" evidence="1">
    <location>
        <begin position="194"/>
        <end position="212"/>
    </location>
</feature>
<dbReference type="KEGG" id="nia:A8C56_20255"/>
<dbReference type="Proteomes" id="UP000077667">
    <property type="component" value="Chromosome"/>
</dbReference>
<proteinExistence type="predicted"/>
<dbReference type="EMBL" id="CP015772">
    <property type="protein sequence ID" value="ANH83005.1"/>
    <property type="molecule type" value="Genomic_DNA"/>
</dbReference>
<sequence length="230" mass="26778">MLTNEQIAAIDQFCQKKGIYYYDLRQELVDHLAESIETKMQSHPEVSFETALAGVYQSFGIFGFSKVIEEREAAIRKATRRQEFELFRSYFTFPKIAVSLLCFLLLNVPVYLFKIKNTEQVYGAYCIFLFVFSLLAILFVSVKFKRPMQKLVSLKHTGSFAAFIGLFQLPNLYYNFAVKGLEIDINHAQWFNPVMTLFCTLAILLTCARYHAYKSIYNNARLHYPLAFER</sequence>
<reference evidence="2 3" key="1">
    <citation type="submission" date="2016-05" db="EMBL/GenBank/DDBJ databases">
        <title>Niabella ginsenosidivorans BS26 whole genome sequencing.</title>
        <authorList>
            <person name="Im W.T."/>
            <person name="Siddiqi M.Z."/>
        </authorList>
    </citation>
    <scope>NUCLEOTIDE SEQUENCE [LARGE SCALE GENOMIC DNA]</scope>
    <source>
        <strain evidence="2 3">BS26</strain>
    </source>
</reference>
<organism evidence="2 3">
    <name type="scientific">Niabella ginsenosidivorans</name>
    <dbReference type="NCBI Taxonomy" id="1176587"/>
    <lineage>
        <taxon>Bacteria</taxon>
        <taxon>Pseudomonadati</taxon>
        <taxon>Bacteroidota</taxon>
        <taxon>Chitinophagia</taxon>
        <taxon>Chitinophagales</taxon>
        <taxon>Chitinophagaceae</taxon>
        <taxon>Niabella</taxon>
    </lineage>
</organism>
<evidence type="ECO:0000313" key="2">
    <source>
        <dbReference type="EMBL" id="ANH83005.1"/>
    </source>
</evidence>
<dbReference type="RefSeq" id="WP_067760164.1">
    <property type="nucleotide sequence ID" value="NZ_CP015772.1"/>
</dbReference>
<gene>
    <name evidence="2" type="ORF">A8C56_20255</name>
</gene>
<name>A0A1A9I6P6_9BACT</name>
<keyword evidence="3" id="KW-1185">Reference proteome</keyword>
<dbReference type="STRING" id="1176587.A8C56_20255"/>
<evidence type="ECO:0000313" key="3">
    <source>
        <dbReference type="Proteomes" id="UP000077667"/>
    </source>
</evidence>